<comment type="caution">
    <text evidence="2">The sequence shown here is derived from an EMBL/GenBank/DDBJ whole genome shotgun (WGS) entry which is preliminary data.</text>
</comment>
<reference evidence="3" key="1">
    <citation type="journal article" date="2019" name="Int. J. Syst. Evol. Microbiol.">
        <title>The Global Catalogue of Microorganisms (GCM) 10K type strain sequencing project: providing services to taxonomists for standard genome sequencing and annotation.</title>
        <authorList>
            <consortium name="The Broad Institute Genomics Platform"/>
            <consortium name="The Broad Institute Genome Sequencing Center for Infectious Disease"/>
            <person name="Wu L."/>
            <person name="Ma J."/>
        </authorList>
    </citation>
    <scope>NUCLEOTIDE SEQUENCE [LARGE SCALE GENOMIC DNA]</scope>
    <source>
        <strain evidence="3">JCM 3106</strain>
    </source>
</reference>
<accession>A0ABP6KZN8</accession>
<proteinExistence type="predicted"/>
<evidence type="ECO:0000313" key="3">
    <source>
        <dbReference type="Proteomes" id="UP001499930"/>
    </source>
</evidence>
<feature type="region of interest" description="Disordered" evidence="1">
    <location>
        <begin position="63"/>
        <end position="106"/>
    </location>
</feature>
<dbReference type="EMBL" id="BAAAWD010000016">
    <property type="protein sequence ID" value="GAA3027716.1"/>
    <property type="molecule type" value="Genomic_DNA"/>
</dbReference>
<dbReference type="RefSeq" id="WP_344902162.1">
    <property type="nucleotide sequence ID" value="NZ_BAAAWD010000016.1"/>
</dbReference>
<protein>
    <submittedName>
        <fullName evidence="2">Uncharacterized protein</fullName>
    </submittedName>
</protein>
<organism evidence="2 3">
    <name type="scientific">Streptosporangium longisporum</name>
    <dbReference type="NCBI Taxonomy" id="46187"/>
    <lineage>
        <taxon>Bacteria</taxon>
        <taxon>Bacillati</taxon>
        <taxon>Actinomycetota</taxon>
        <taxon>Actinomycetes</taxon>
        <taxon>Streptosporangiales</taxon>
        <taxon>Streptosporangiaceae</taxon>
        <taxon>Streptosporangium</taxon>
    </lineage>
</organism>
<name>A0ABP6KZN8_9ACTN</name>
<evidence type="ECO:0000313" key="2">
    <source>
        <dbReference type="EMBL" id="GAA3027716.1"/>
    </source>
</evidence>
<sequence>MTYLDRRMRLELDRPTVGELGRMNGRPCMSLHLGWHESLLFTSSQDARDLMAKLSVIASALEAEEDADRRRAEAAASVAPPAGPEPTSAEVPPAGESPVAVLEPPITHPVPIGPAVPPPVGPAVPGPLVPGPAGPVVPPSAEPAATAVLPAYQIPA</sequence>
<evidence type="ECO:0000256" key="1">
    <source>
        <dbReference type="SAM" id="MobiDB-lite"/>
    </source>
</evidence>
<dbReference type="Proteomes" id="UP001499930">
    <property type="component" value="Unassembled WGS sequence"/>
</dbReference>
<gene>
    <name evidence="2" type="ORF">GCM10017559_62500</name>
</gene>
<keyword evidence="3" id="KW-1185">Reference proteome</keyword>